<dbReference type="InterPro" id="IPR044926">
    <property type="entry name" value="RGS_subdomain_2"/>
</dbReference>
<dbReference type="SUPFAM" id="SSF48097">
    <property type="entry name" value="Regulator of G-protein signaling, RGS"/>
    <property type="match status" value="1"/>
</dbReference>
<organism evidence="2">
    <name type="scientific">Aphanomyces invadans</name>
    <dbReference type="NCBI Taxonomy" id="157072"/>
    <lineage>
        <taxon>Eukaryota</taxon>
        <taxon>Sar</taxon>
        <taxon>Stramenopiles</taxon>
        <taxon>Oomycota</taxon>
        <taxon>Saprolegniomycetes</taxon>
        <taxon>Saprolegniales</taxon>
        <taxon>Verrucalvaceae</taxon>
        <taxon>Aphanomyces</taxon>
    </lineage>
</organism>
<accession>A0A024UPE1</accession>
<dbReference type="RefSeq" id="XP_008863810.1">
    <property type="nucleotide sequence ID" value="XM_008865588.1"/>
</dbReference>
<keyword evidence="1" id="KW-0732">Signal</keyword>
<reference evidence="2" key="1">
    <citation type="submission" date="2013-12" db="EMBL/GenBank/DDBJ databases">
        <title>The Genome Sequence of Aphanomyces invadans NJM9701.</title>
        <authorList>
            <consortium name="The Broad Institute Genomics Platform"/>
            <person name="Russ C."/>
            <person name="Tyler B."/>
            <person name="van West P."/>
            <person name="Dieguez-Uribeondo J."/>
            <person name="Young S.K."/>
            <person name="Zeng Q."/>
            <person name="Gargeya S."/>
            <person name="Fitzgerald M."/>
            <person name="Abouelleil A."/>
            <person name="Alvarado L."/>
            <person name="Chapman S.B."/>
            <person name="Gainer-Dewar J."/>
            <person name="Goldberg J."/>
            <person name="Griggs A."/>
            <person name="Gujja S."/>
            <person name="Hansen M."/>
            <person name="Howarth C."/>
            <person name="Imamovic A."/>
            <person name="Ireland A."/>
            <person name="Larimer J."/>
            <person name="McCowan C."/>
            <person name="Murphy C."/>
            <person name="Pearson M."/>
            <person name="Poon T.W."/>
            <person name="Priest M."/>
            <person name="Roberts A."/>
            <person name="Saif S."/>
            <person name="Shea T."/>
            <person name="Sykes S."/>
            <person name="Wortman J."/>
            <person name="Nusbaum C."/>
            <person name="Birren B."/>
        </authorList>
    </citation>
    <scope>NUCLEOTIDE SEQUENCE [LARGE SCALE GENOMIC DNA]</scope>
    <source>
        <strain evidence="2">NJM9701</strain>
    </source>
</reference>
<dbReference type="AlphaFoldDB" id="A0A024UPE1"/>
<dbReference type="GeneID" id="20079215"/>
<protein>
    <recommendedName>
        <fullName evidence="3">RGS domain-containing protein</fullName>
    </recommendedName>
</protein>
<feature type="chain" id="PRO_5001538351" description="RGS domain-containing protein" evidence="1">
    <location>
        <begin position="21"/>
        <end position="203"/>
    </location>
</feature>
<evidence type="ECO:0000313" key="2">
    <source>
        <dbReference type="EMBL" id="ETW07717.1"/>
    </source>
</evidence>
<dbReference type="OrthoDB" id="196547at2759"/>
<name>A0A024UPE1_9STRA</name>
<evidence type="ECO:0008006" key="3">
    <source>
        <dbReference type="Google" id="ProtNLM"/>
    </source>
</evidence>
<sequence>MINWSMALFALMLSASVALSFKMSKVVDNLGLRRSIADACCRARAVLNAYFETCEEFEAFTTFAKSEFIVECVLGWRALVDYRSQVPGHLASIEIYNQFLSPTAPFPLDNTVKGTPLKRHVVALEGSTKSSANPDEGPRWAQYQYFDVLLGAIVDKILHETLPRFQRHALGVGWFKLVVVYSADPNGGLAWPPTHHSNVDDQE</sequence>
<evidence type="ECO:0000256" key="1">
    <source>
        <dbReference type="SAM" id="SignalP"/>
    </source>
</evidence>
<dbReference type="InterPro" id="IPR036305">
    <property type="entry name" value="RGS_sf"/>
</dbReference>
<gene>
    <name evidence="2" type="ORF">H310_02165</name>
</gene>
<proteinExistence type="predicted"/>
<dbReference type="VEuPathDB" id="FungiDB:H310_02165"/>
<dbReference type="Gene3D" id="1.10.167.10">
    <property type="entry name" value="Regulator of G-protein Signalling 4, domain 2"/>
    <property type="match status" value="1"/>
</dbReference>
<dbReference type="EMBL" id="KI913954">
    <property type="protein sequence ID" value="ETW07717.1"/>
    <property type="molecule type" value="Genomic_DNA"/>
</dbReference>
<feature type="signal peptide" evidence="1">
    <location>
        <begin position="1"/>
        <end position="20"/>
    </location>
</feature>